<sequence length="1955" mass="206433">MYEATMDGQSDDGRSDDGTRIKNFLGGGSQLSRSSRSSDSDSGSSSSGRTASEYESHYTSKTPDSLLNSKEIHADERTSGNTEPMGHAGQWGWGSGCANAATSTEAAGTSFSAGRGSQWEAVMRNLVTGYTLACRKIAAGVAGNAKSALGTSNTGGPLWVSYQEDPGARLAPPAPGSIPHPYRGSITGRGSPARGCQRSSSSGVHSALSRGLSGAPSVRSRSSGQARMRGSPGAAEQQAASCTLPAFAHRPPTSTGHTPFATATAAAAAAACLSSYESGGFGDELGGSYGSVFGRASHGVSETEGVQAAEGQCAPASAEGARGSLMHVYAARSSGIIMVAKPKLVHHAHLSNTISELDPPSQGMLWQRLTGISMDLALGDVSVRLSVVPEPVMTASLISLGGSMIRARQQGFPPVTFDKIYRVGAYHAASIPTPIKGARPPMKTYTDLRCEMEDLHVSGGMGLEPTVAQLTKAFKRLIPPDNMKPDGTAVSSLPGNPRLRQSDKMRYVWRGGLRLGINRMKLIFGTGAVAQPLPQHDPHMVLTANTLCWTVGTGKMDVASTGVAVMGYARSPSTPGPGDPLLALPFFYLPLLNVGTTVKWAMPNGRDPLDHHIYPRVTDWAQLQNAPLQVPLNTVYLASSESCSIGLDFSIARDHTDVGKRATERKAAEKPSLLSHHFSADASGLQPSSVSRIYIGELQVAFIKDVVRQFSHPPAYLKSSSKRRAFYEPLRHSGPAAALEVAAATGVSPAKLLINASGSAALPQGSGKGTAAPESGPPPVPGSGPVLMKRLDVGVSADVVELYHDAQDVDDPSDFVVLRLTNAFYSSSFLYFPTTRVVERSNGTYTRPTKRKVMTALTVEARNLQLSQTLGNHPTGPRKGAAKATGAAGAWGRGGSGSGPNPNLEFGKGLILSATCLMLKQAPLRHSGTTWGEPGRNGSDRRPMRIVVQDVQLLGSSRLRDVCVATATHLMTAFSCQKPAPKPSSFLSKHDREHAEQQRQAKQGGKGPKKESGGAAGSGARNVARVRTMGRAPEPGRDVMLRDEEVLLRQLVEAHKQRALATPSAAQLRLGQEGDEEGGTVPPDAPTSPAHPLSPVTSLPELSRQTSAGSKSLHRSSSSGDKSMRRSESLKRVVEGLQLVLEVEFKRLQISLVPENCPGSLLLSTDAALLTLHRAPDTGERRLELTMDHLQAYASRPHRTKSGACAPASLPWLQPAKPAPDTVHNEEIGRESPKATAPPETHPGRTTPPSNAAATVVAPSDSGSGVSNRSPLRKRLPSFGSRLGGGTGGSGFEDKGAVGSPLGPRGSAAGGVSSIRLKPSPSRRASPKHRRMFGKLSRLSLDGSYSSDGGGVETPPGAPSAGLTVPQGESGGLSAIMQPFSMHLLHVRVPAKEDHEEEEGDTNELVMQVPFVEGQLDSWQFDVIMDLITSVFTAPMPKVPILLLRTSDQQICLEAAAAGVKESSPLCGEVVGVTETLVSLRQRKHCLQRELRQVSPNLVHALWAADDQGQGVPFCPTMQQVESALALVPHHMEYHPSLLSHMHVGPGSSVTSNTLARNLQVLVAWHLDQVVGAAESVISTEQVLMGLRTRMTAQMASLTRKRASKNGSCSSTIVLGGLKWGLSRGGSVFVVAELSGLEFTTAEDQAGMGSTRLQLHRILLRDTQKLVGKAPGMDPGVILSLWNPGSHAAQPQERRAESVNGGEGNQLMQEPSPWEHDNALTLYAIHGGKDPRVVVYDHIEVVLHPLLVHITFNLAQTLQDYFNLREPEECVPCRDAAGNAPSASAQEGLPPKAQLKKTGSKKPSWLQRHSTQAPRMSDVGSTSGNAFSPLEAGRMRLGVNQVQQLHPHVSPDPNAPPPTALNPTFSLPFSSITVEGTDPAVGVPVAILSAESNRFGPVVRRSNRGQAQSGSIILAGAQQGVQGPLTSGMAKGRGSCARTRCGRGGVVSVSMQRLR</sequence>
<feature type="region of interest" description="Disordered" evidence="1">
    <location>
        <begin position="1072"/>
        <end position="1128"/>
    </location>
</feature>
<feature type="compositionally biased region" description="Low complexity" evidence="1">
    <location>
        <begin position="30"/>
        <end position="48"/>
    </location>
</feature>
<feature type="region of interest" description="Disordered" evidence="1">
    <location>
        <begin position="976"/>
        <end position="1038"/>
    </location>
</feature>
<feature type="region of interest" description="Disordered" evidence="1">
    <location>
        <begin position="1689"/>
        <end position="1711"/>
    </location>
</feature>
<proteinExistence type="predicted"/>
<feature type="compositionally biased region" description="Basic and acidic residues" evidence="1">
    <location>
        <begin position="988"/>
        <end position="999"/>
    </location>
</feature>
<dbReference type="PANTHER" id="PTHR15678">
    <property type="entry name" value="ANTIGEN MLAA-22-RELATED"/>
    <property type="match status" value="1"/>
</dbReference>
<feature type="compositionally biased region" description="Polar residues" evidence="1">
    <location>
        <begin position="1807"/>
        <end position="1826"/>
    </location>
</feature>
<dbReference type="EMBL" id="HBIP01024127">
    <property type="protein sequence ID" value="CAE0499387.1"/>
    <property type="molecule type" value="Transcribed_RNA"/>
</dbReference>
<reference evidence="2" key="1">
    <citation type="submission" date="2021-01" db="EMBL/GenBank/DDBJ databases">
        <authorList>
            <person name="Corre E."/>
            <person name="Pelletier E."/>
            <person name="Niang G."/>
            <person name="Scheremetjew M."/>
            <person name="Finn R."/>
            <person name="Kale V."/>
            <person name="Holt S."/>
            <person name="Cochrane G."/>
            <person name="Meng A."/>
            <person name="Brown T."/>
            <person name="Cohen L."/>
        </authorList>
    </citation>
    <scope>NUCLEOTIDE SEQUENCE</scope>
    <source>
        <strain evidence="2">CCMP1320</strain>
    </source>
</reference>
<gene>
    <name evidence="2" type="ORF">DTER00134_LOCUS14460</name>
</gene>
<evidence type="ECO:0000313" key="2">
    <source>
        <dbReference type="EMBL" id="CAE0499387.1"/>
    </source>
</evidence>
<dbReference type="PANTHER" id="PTHR15678:SF6">
    <property type="entry name" value="BRIDGE-LIKE LIPID TRANSFER PROTEIN FAMILY MEMBER 2"/>
    <property type="match status" value="1"/>
</dbReference>
<feature type="compositionally biased region" description="Gly residues" evidence="1">
    <location>
        <begin position="889"/>
        <end position="898"/>
    </location>
</feature>
<feature type="compositionally biased region" description="Polar residues" evidence="1">
    <location>
        <begin position="1261"/>
        <end position="1270"/>
    </location>
</feature>
<dbReference type="InterPro" id="IPR045167">
    <property type="entry name" value="Hobbit"/>
</dbReference>
<feature type="region of interest" description="Disordered" evidence="1">
    <location>
        <begin position="1"/>
        <end position="68"/>
    </location>
</feature>
<feature type="compositionally biased region" description="Basic and acidic residues" evidence="1">
    <location>
        <begin position="11"/>
        <end position="20"/>
    </location>
</feature>
<dbReference type="Pfam" id="PF10344">
    <property type="entry name" value="Hobbit"/>
    <property type="match status" value="1"/>
</dbReference>
<protein>
    <submittedName>
        <fullName evidence="2">Uncharacterized protein</fullName>
    </submittedName>
</protein>
<feature type="compositionally biased region" description="Gly residues" evidence="1">
    <location>
        <begin position="1282"/>
        <end position="1291"/>
    </location>
</feature>
<feature type="region of interest" description="Disordered" evidence="1">
    <location>
        <begin position="1197"/>
        <end position="1332"/>
    </location>
</feature>
<feature type="compositionally biased region" description="Basic and acidic residues" evidence="1">
    <location>
        <begin position="1223"/>
        <end position="1233"/>
    </location>
</feature>
<evidence type="ECO:0000256" key="1">
    <source>
        <dbReference type="SAM" id="MobiDB-lite"/>
    </source>
</evidence>
<feature type="compositionally biased region" description="Low complexity" evidence="1">
    <location>
        <begin position="1107"/>
        <end position="1121"/>
    </location>
</feature>
<feature type="region of interest" description="Disordered" evidence="1">
    <location>
        <begin position="763"/>
        <end position="784"/>
    </location>
</feature>
<feature type="region of interest" description="Disordered" evidence="1">
    <location>
        <begin position="1344"/>
        <end position="1363"/>
    </location>
</feature>
<feature type="region of interest" description="Disordered" evidence="1">
    <location>
        <begin position="868"/>
        <end position="900"/>
    </location>
</feature>
<feature type="region of interest" description="Disordered" evidence="1">
    <location>
        <begin position="1778"/>
        <end position="1829"/>
    </location>
</feature>
<organism evidence="2">
    <name type="scientific">Dunaliella tertiolecta</name>
    <name type="common">Green alga</name>
    <dbReference type="NCBI Taxonomy" id="3047"/>
    <lineage>
        <taxon>Eukaryota</taxon>
        <taxon>Viridiplantae</taxon>
        <taxon>Chlorophyta</taxon>
        <taxon>core chlorophytes</taxon>
        <taxon>Chlorophyceae</taxon>
        <taxon>CS clade</taxon>
        <taxon>Chlamydomonadales</taxon>
        <taxon>Dunaliellaceae</taxon>
        <taxon>Dunaliella</taxon>
    </lineage>
</organism>
<feature type="compositionally biased region" description="Low complexity" evidence="1">
    <location>
        <begin position="875"/>
        <end position="888"/>
    </location>
</feature>
<feature type="compositionally biased region" description="Polar residues" evidence="1">
    <location>
        <begin position="59"/>
        <end position="68"/>
    </location>
</feature>
<accession>A0A7S3VPH4</accession>
<name>A0A7S3VPH4_DUNTE</name>
<feature type="region of interest" description="Disordered" evidence="1">
    <location>
        <begin position="164"/>
        <end position="240"/>
    </location>
</feature>